<organism evidence="2 3">
    <name type="scientific">Claviceps africana</name>
    <dbReference type="NCBI Taxonomy" id="83212"/>
    <lineage>
        <taxon>Eukaryota</taxon>
        <taxon>Fungi</taxon>
        <taxon>Dikarya</taxon>
        <taxon>Ascomycota</taxon>
        <taxon>Pezizomycotina</taxon>
        <taxon>Sordariomycetes</taxon>
        <taxon>Hypocreomycetidae</taxon>
        <taxon>Hypocreales</taxon>
        <taxon>Clavicipitaceae</taxon>
        <taxon>Claviceps</taxon>
    </lineage>
</organism>
<evidence type="ECO:0000313" key="3">
    <source>
        <dbReference type="Proteomes" id="UP000811619"/>
    </source>
</evidence>
<sequence length="137" mass="14892">MLPTASRIPSPVPKPGTVCSSEALPDPFHVPGEHSSGADDRGLTLAPIGLEPIRTTDLTPHGTSTWSQSHQFLRTGRDQTMPEFLDDISPHARIRSGVFLVRMSVTIQIIMDCLARLRISQTSVPEGKNHEKASLST</sequence>
<comment type="caution">
    <text evidence="2">The sequence shown here is derived from an EMBL/GenBank/DDBJ whole genome shotgun (WGS) entry which is preliminary data.</text>
</comment>
<dbReference type="AlphaFoldDB" id="A0A8K0NGK9"/>
<reference evidence="2" key="1">
    <citation type="journal article" date="2020" name="bioRxiv">
        <title>Whole genome comparisons of ergot fungi reveals the divergence and evolution of species within the genus Claviceps are the result of varying mechanisms driving genome evolution and host range expansion.</title>
        <authorList>
            <person name="Wyka S.A."/>
            <person name="Mondo S.J."/>
            <person name="Liu M."/>
            <person name="Dettman J."/>
            <person name="Nalam V."/>
            <person name="Broders K.D."/>
        </authorList>
    </citation>
    <scope>NUCLEOTIDE SEQUENCE</scope>
    <source>
        <strain evidence="2">CCC 489</strain>
    </source>
</reference>
<proteinExistence type="predicted"/>
<protein>
    <submittedName>
        <fullName evidence="2">Uncharacterized protein</fullName>
    </submittedName>
</protein>
<evidence type="ECO:0000256" key="1">
    <source>
        <dbReference type="SAM" id="MobiDB-lite"/>
    </source>
</evidence>
<dbReference type="EMBL" id="SRPY01000721">
    <property type="protein sequence ID" value="KAG5918677.1"/>
    <property type="molecule type" value="Genomic_DNA"/>
</dbReference>
<name>A0A8K0NGK9_9HYPO</name>
<gene>
    <name evidence="2" type="ORF">E4U42_006774</name>
</gene>
<feature type="region of interest" description="Disordered" evidence="1">
    <location>
        <begin position="25"/>
        <end position="46"/>
    </location>
</feature>
<dbReference type="Proteomes" id="UP000811619">
    <property type="component" value="Unassembled WGS sequence"/>
</dbReference>
<accession>A0A8K0NGK9</accession>
<evidence type="ECO:0000313" key="2">
    <source>
        <dbReference type="EMBL" id="KAG5918677.1"/>
    </source>
</evidence>
<keyword evidence="3" id="KW-1185">Reference proteome</keyword>